<dbReference type="InterPro" id="IPR025255">
    <property type="entry name" value="DUF4202"/>
</dbReference>
<dbReference type="Pfam" id="PF13875">
    <property type="entry name" value="DUF4202"/>
    <property type="match status" value="1"/>
</dbReference>
<gene>
    <name evidence="1" type="ORF">JMN32_25640</name>
</gene>
<dbReference type="PANTHER" id="PTHR41729:SF1">
    <property type="entry name" value="GLUTAMYL-TRNA SYNTHETASE"/>
    <property type="match status" value="1"/>
</dbReference>
<dbReference type="Proteomes" id="UP000614216">
    <property type="component" value="Unassembled WGS sequence"/>
</dbReference>
<dbReference type="AlphaFoldDB" id="A0A937KEL6"/>
<reference evidence="1" key="1">
    <citation type="submission" date="2021-01" db="EMBL/GenBank/DDBJ databases">
        <title>Fulvivirga kasyanovii gen. nov., sp nov., a novel member of the phylum Bacteroidetes isolated from seawater in a mussel farm.</title>
        <authorList>
            <person name="Zhao L.-H."/>
            <person name="Wang Z.-J."/>
        </authorList>
    </citation>
    <scope>NUCLEOTIDE SEQUENCE</scope>
    <source>
        <strain evidence="1">29W222</strain>
    </source>
</reference>
<dbReference type="RefSeq" id="WP_202859265.1">
    <property type="nucleotide sequence ID" value="NZ_JAEUGD010000067.1"/>
</dbReference>
<comment type="caution">
    <text evidence="1">The sequence shown here is derived from an EMBL/GenBank/DDBJ whole genome shotgun (WGS) entry which is preliminary data.</text>
</comment>
<dbReference type="PANTHER" id="PTHR41729">
    <property type="entry name" value="GLUTAMYL-TRNA SYNTHETASE"/>
    <property type="match status" value="1"/>
</dbReference>
<organism evidence="1 2">
    <name type="scientific">Fulvivirga marina</name>
    <dbReference type="NCBI Taxonomy" id="2494733"/>
    <lineage>
        <taxon>Bacteria</taxon>
        <taxon>Pseudomonadati</taxon>
        <taxon>Bacteroidota</taxon>
        <taxon>Cytophagia</taxon>
        <taxon>Cytophagales</taxon>
        <taxon>Fulvivirgaceae</taxon>
        <taxon>Fulvivirga</taxon>
    </lineage>
</organism>
<name>A0A937KEL6_9BACT</name>
<accession>A0A937KEL6</accession>
<dbReference type="EMBL" id="JAEUGD010000067">
    <property type="protein sequence ID" value="MBL6449719.1"/>
    <property type="molecule type" value="Genomic_DNA"/>
</dbReference>
<keyword evidence="2" id="KW-1185">Reference proteome</keyword>
<evidence type="ECO:0000313" key="2">
    <source>
        <dbReference type="Proteomes" id="UP000614216"/>
    </source>
</evidence>
<sequence length="195" mass="22571">MTRYSAVITAIDSINKQDPRIEVLDGESLPKEYLYSLRMSQMLEAYDDGANELLKIAARGQHIKRWAIPREDYPMDRKGYLAWRTQLKLMHGSLLRDIMQKYNYESKDIDSVADMVIKKKLKTDKATSKLEDVACLVFLQYYFEDFAAQHPHDKILDILRKTWGKMSAKGKEMALKLDLSDNSKETISEALVETN</sequence>
<protein>
    <submittedName>
        <fullName evidence="1">DUF4202 domain-containing protein</fullName>
    </submittedName>
</protein>
<evidence type="ECO:0000313" key="1">
    <source>
        <dbReference type="EMBL" id="MBL6449719.1"/>
    </source>
</evidence>
<proteinExistence type="predicted"/>